<sequence length="138" mass="14330">MNAQQHVVIEESPRLTPGEATACGGDARMVAAEFLARSCPWADADAVLLVVSELVANAVRHTAAGWWRLGLTAGPEALVVSVDDCSPLPPVAREPDLSGGGGFGWHMVRSLAHAVEVRPGPCGKSVLASWARPASGAR</sequence>
<keyword evidence="1" id="KW-0418">Kinase</keyword>
<dbReference type="EMBL" id="BAABJV010000015">
    <property type="protein sequence ID" value="GAA4789719.1"/>
    <property type="molecule type" value="Genomic_DNA"/>
</dbReference>
<comment type="caution">
    <text evidence="3">The sequence shown here is derived from an EMBL/GenBank/DDBJ whole genome shotgun (WGS) entry which is preliminary data.</text>
</comment>
<protein>
    <submittedName>
        <fullName evidence="3">ATP-binding protein</fullName>
    </submittedName>
</protein>
<keyword evidence="4" id="KW-1185">Reference proteome</keyword>
<dbReference type="RefSeq" id="WP_345615386.1">
    <property type="nucleotide sequence ID" value="NZ_BAABJV010000015.1"/>
</dbReference>
<accession>A0ABP9B576</accession>
<organism evidence="3 4">
    <name type="scientific">Streptomyces sanyensis</name>
    <dbReference type="NCBI Taxonomy" id="568869"/>
    <lineage>
        <taxon>Bacteria</taxon>
        <taxon>Bacillati</taxon>
        <taxon>Actinomycetota</taxon>
        <taxon>Actinomycetes</taxon>
        <taxon>Kitasatosporales</taxon>
        <taxon>Streptomycetaceae</taxon>
        <taxon>Streptomyces</taxon>
    </lineage>
</organism>
<dbReference type="Pfam" id="PF13581">
    <property type="entry name" value="HATPase_c_2"/>
    <property type="match status" value="1"/>
</dbReference>
<evidence type="ECO:0000256" key="1">
    <source>
        <dbReference type="ARBA" id="ARBA00022527"/>
    </source>
</evidence>
<keyword evidence="1" id="KW-0808">Transferase</keyword>
<feature type="domain" description="Histidine kinase/HSP90-like ATPase" evidence="2">
    <location>
        <begin position="27"/>
        <end position="130"/>
    </location>
</feature>
<dbReference type="GO" id="GO:0005524">
    <property type="term" value="F:ATP binding"/>
    <property type="evidence" value="ECO:0007669"/>
    <property type="project" value="UniProtKB-KW"/>
</dbReference>
<proteinExistence type="predicted"/>
<evidence type="ECO:0000313" key="4">
    <source>
        <dbReference type="Proteomes" id="UP001501147"/>
    </source>
</evidence>
<name>A0ABP9B576_9ACTN</name>
<reference evidence="4" key="1">
    <citation type="journal article" date="2019" name="Int. J. Syst. Evol. Microbiol.">
        <title>The Global Catalogue of Microorganisms (GCM) 10K type strain sequencing project: providing services to taxonomists for standard genome sequencing and annotation.</title>
        <authorList>
            <consortium name="The Broad Institute Genomics Platform"/>
            <consortium name="The Broad Institute Genome Sequencing Center for Infectious Disease"/>
            <person name="Wu L."/>
            <person name="Ma J."/>
        </authorList>
    </citation>
    <scope>NUCLEOTIDE SEQUENCE [LARGE SCALE GENOMIC DNA]</scope>
    <source>
        <strain evidence="4">JCM 18324</strain>
    </source>
</reference>
<gene>
    <name evidence="3" type="ORF">GCM10023329_46500</name>
</gene>
<dbReference type="InterPro" id="IPR050267">
    <property type="entry name" value="Anti-sigma-factor_SerPK"/>
</dbReference>
<evidence type="ECO:0000259" key="2">
    <source>
        <dbReference type="Pfam" id="PF13581"/>
    </source>
</evidence>
<dbReference type="SUPFAM" id="SSF55874">
    <property type="entry name" value="ATPase domain of HSP90 chaperone/DNA topoisomerase II/histidine kinase"/>
    <property type="match status" value="1"/>
</dbReference>
<keyword evidence="3" id="KW-0547">Nucleotide-binding</keyword>
<dbReference type="CDD" id="cd16936">
    <property type="entry name" value="HATPase_RsbW-like"/>
    <property type="match status" value="1"/>
</dbReference>
<keyword evidence="1" id="KW-0723">Serine/threonine-protein kinase</keyword>
<dbReference type="PANTHER" id="PTHR35526">
    <property type="entry name" value="ANTI-SIGMA-F FACTOR RSBW-RELATED"/>
    <property type="match status" value="1"/>
</dbReference>
<dbReference type="InterPro" id="IPR036890">
    <property type="entry name" value="HATPase_C_sf"/>
</dbReference>
<dbReference type="PANTHER" id="PTHR35526:SF3">
    <property type="entry name" value="ANTI-SIGMA-F FACTOR RSBW"/>
    <property type="match status" value="1"/>
</dbReference>
<dbReference type="Gene3D" id="3.30.565.10">
    <property type="entry name" value="Histidine kinase-like ATPase, C-terminal domain"/>
    <property type="match status" value="1"/>
</dbReference>
<dbReference type="InterPro" id="IPR003594">
    <property type="entry name" value="HATPase_dom"/>
</dbReference>
<evidence type="ECO:0000313" key="3">
    <source>
        <dbReference type="EMBL" id="GAA4789719.1"/>
    </source>
</evidence>
<keyword evidence="3" id="KW-0067">ATP-binding</keyword>
<dbReference type="Proteomes" id="UP001501147">
    <property type="component" value="Unassembled WGS sequence"/>
</dbReference>